<dbReference type="AlphaFoldDB" id="A0AAD4SZZ4"/>
<reference evidence="1" key="1">
    <citation type="submission" date="2022-04" db="EMBL/GenBank/DDBJ databases">
        <title>A functionally conserved STORR gene fusion in Papaver species that diverged 16.8 million years ago.</title>
        <authorList>
            <person name="Catania T."/>
        </authorList>
    </citation>
    <scope>NUCLEOTIDE SEQUENCE</scope>
    <source>
        <strain evidence="1">S-188037</strain>
    </source>
</reference>
<comment type="caution">
    <text evidence="1">The sequence shown here is derived from an EMBL/GenBank/DDBJ whole genome shotgun (WGS) entry which is preliminary data.</text>
</comment>
<name>A0AAD4SZZ4_9MAGN</name>
<organism evidence="1 2">
    <name type="scientific">Papaver atlanticum</name>
    <dbReference type="NCBI Taxonomy" id="357466"/>
    <lineage>
        <taxon>Eukaryota</taxon>
        <taxon>Viridiplantae</taxon>
        <taxon>Streptophyta</taxon>
        <taxon>Embryophyta</taxon>
        <taxon>Tracheophyta</taxon>
        <taxon>Spermatophyta</taxon>
        <taxon>Magnoliopsida</taxon>
        <taxon>Ranunculales</taxon>
        <taxon>Papaveraceae</taxon>
        <taxon>Papaveroideae</taxon>
        <taxon>Papaver</taxon>
    </lineage>
</organism>
<protein>
    <submittedName>
        <fullName evidence="1">Uncharacterized protein</fullName>
    </submittedName>
</protein>
<accession>A0AAD4SZZ4</accession>
<keyword evidence="2" id="KW-1185">Reference proteome</keyword>
<dbReference type="Proteomes" id="UP001202328">
    <property type="component" value="Unassembled WGS sequence"/>
</dbReference>
<evidence type="ECO:0000313" key="2">
    <source>
        <dbReference type="Proteomes" id="UP001202328"/>
    </source>
</evidence>
<proteinExistence type="predicted"/>
<gene>
    <name evidence="1" type="ORF">MKW98_025001</name>
</gene>
<sequence length="67" mass="7496">MDGNSNPDLVNVFEVFLVQPLSLSEISIPDFLARSIFSAQKAETMVFYRNAQLICCVLLQEFAGLKI</sequence>
<evidence type="ECO:0000313" key="1">
    <source>
        <dbReference type="EMBL" id="KAI3932281.1"/>
    </source>
</evidence>
<dbReference type="EMBL" id="JAJJMB010007077">
    <property type="protein sequence ID" value="KAI3932281.1"/>
    <property type="molecule type" value="Genomic_DNA"/>
</dbReference>